<dbReference type="EMBL" id="BAABME010002273">
    <property type="protein sequence ID" value="GAA0153876.1"/>
    <property type="molecule type" value="Genomic_DNA"/>
</dbReference>
<keyword evidence="3" id="KW-1185">Reference proteome</keyword>
<dbReference type="Proteomes" id="UP001454036">
    <property type="component" value="Unassembled WGS sequence"/>
</dbReference>
<protein>
    <submittedName>
        <fullName evidence="2">Uncharacterized protein</fullName>
    </submittedName>
</protein>
<feature type="compositionally biased region" description="Basic and acidic residues" evidence="1">
    <location>
        <begin position="93"/>
        <end position="107"/>
    </location>
</feature>
<evidence type="ECO:0000313" key="3">
    <source>
        <dbReference type="Proteomes" id="UP001454036"/>
    </source>
</evidence>
<organism evidence="2 3">
    <name type="scientific">Lithospermum erythrorhizon</name>
    <name type="common">Purple gromwell</name>
    <name type="synonym">Lithospermum officinale var. erythrorhizon</name>
    <dbReference type="NCBI Taxonomy" id="34254"/>
    <lineage>
        <taxon>Eukaryota</taxon>
        <taxon>Viridiplantae</taxon>
        <taxon>Streptophyta</taxon>
        <taxon>Embryophyta</taxon>
        <taxon>Tracheophyta</taxon>
        <taxon>Spermatophyta</taxon>
        <taxon>Magnoliopsida</taxon>
        <taxon>eudicotyledons</taxon>
        <taxon>Gunneridae</taxon>
        <taxon>Pentapetalae</taxon>
        <taxon>asterids</taxon>
        <taxon>lamiids</taxon>
        <taxon>Boraginales</taxon>
        <taxon>Boraginaceae</taxon>
        <taxon>Boraginoideae</taxon>
        <taxon>Lithospermeae</taxon>
        <taxon>Lithospermum</taxon>
    </lineage>
</organism>
<reference evidence="2 3" key="1">
    <citation type="submission" date="2024-01" db="EMBL/GenBank/DDBJ databases">
        <title>The complete chloroplast genome sequence of Lithospermum erythrorhizon: insights into the phylogenetic relationship among Boraginaceae species and the maternal lineages of purple gromwells.</title>
        <authorList>
            <person name="Okada T."/>
            <person name="Watanabe K."/>
        </authorList>
    </citation>
    <scope>NUCLEOTIDE SEQUENCE [LARGE SCALE GENOMIC DNA]</scope>
</reference>
<dbReference type="AlphaFoldDB" id="A0AAV3PT36"/>
<evidence type="ECO:0000256" key="1">
    <source>
        <dbReference type="SAM" id="MobiDB-lite"/>
    </source>
</evidence>
<proteinExistence type="predicted"/>
<name>A0AAV3PT36_LITER</name>
<evidence type="ECO:0000313" key="2">
    <source>
        <dbReference type="EMBL" id="GAA0153876.1"/>
    </source>
</evidence>
<gene>
    <name evidence="2" type="ORF">LIER_12009</name>
</gene>
<comment type="caution">
    <text evidence="2">The sequence shown here is derived from an EMBL/GenBank/DDBJ whole genome shotgun (WGS) entry which is preliminary data.</text>
</comment>
<accession>A0AAV3PT36</accession>
<feature type="region of interest" description="Disordered" evidence="1">
    <location>
        <begin position="93"/>
        <end position="126"/>
    </location>
</feature>
<sequence length="144" mass="16370">MEERLEEEQSCASCLNIEEWDEGIPDTATFLDEEACKCPHPWKVTKEKIMSTFPCISIRKDREAGHLVHNLKQQSGVLQGLSEMDQRKSAELRLPKNKADKLIHDTPSHASTRDVGSYQTKHTSARSMRRLVTNHQSTSGRMHG</sequence>